<dbReference type="EMBL" id="NFCF01000076">
    <property type="protein sequence ID" value="OTW46972.1"/>
    <property type="molecule type" value="Genomic_DNA"/>
</dbReference>
<evidence type="ECO:0000313" key="2">
    <source>
        <dbReference type="Proteomes" id="UP000195152"/>
    </source>
</evidence>
<proteinExistence type="predicted"/>
<name>A0A242W615_BACTU</name>
<organism evidence="1 2">
    <name type="scientific">Bacillus thuringiensis serovar mexicanensis</name>
    <dbReference type="NCBI Taxonomy" id="180868"/>
    <lineage>
        <taxon>Bacteria</taxon>
        <taxon>Bacillati</taxon>
        <taxon>Bacillota</taxon>
        <taxon>Bacilli</taxon>
        <taxon>Bacillales</taxon>
        <taxon>Bacillaceae</taxon>
        <taxon>Bacillus</taxon>
        <taxon>Bacillus cereus group</taxon>
    </lineage>
</organism>
<accession>A0A242W615</accession>
<gene>
    <name evidence="1" type="ORF">BK699_17470</name>
</gene>
<protein>
    <submittedName>
        <fullName evidence="1">Uncharacterized protein</fullName>
    </submittedName>
</protein>
<sequence length="64" mass="7639">MVIPHPVYIGIYQRFFKYINHNSEYIGDYFNISTIRQGISTYRQSKTKEILHIPPQHKNRASNN</sequence>
<evidence type="ECO:0000313" key="1">
    <source>
        <dbReference type="EMBL" id="OTW46972.1"/>
    </source>
</evidence>
<dbReference type="Proteomes" id="UP000195152">
    <property type="component" value="Unassembled WGS sequence"/>
</dbReference>
<reference evidence="1 2" key="1">
    <citation type="submission" date="2016-10" db="EMBL/GenBank/DDBJ databases">
        <title>Comparative genomics of Bacillus thuringiensis reveals a path to pathogens against multiple invertebrate hosts.</title>
        <authorList>
            <person name="Zheng J."/>
            <person name="Gao Q."/>
            <person name="Liu H."/>
            <person name="Peng D."/>
            <person name="Ruan L."/>
            <person name="Sun M."/>
        </authorList>
    </citation>
    <scope>NUCLEOTIDE SEQUENCE [LARGE SCALE GENOMIC DNA]</scope>
    <source>
        <strain evidence="1">BGSC 4AC1</strain>
    </source>
</reference>
<comment type="caution">
    <text evidence="1">The sequence shown here is derived from an EMBL/GenBank/DDBJ whole genome shotgun (WGS) entry which is preliminary data.</text>
</comment>
<dbReference type="AlphaFoldDB" id="A0A242W615"/>